<evidence type="ECO:0000313" key="3">
    <source>
        <dbReference type="Ensembl" id="ENSELUP00000077570.1"/>
    </source>
</evidence>
<sequence length="126" mass="14749">ICPPDQMNYRSPLSAEETFGPHVNPIKTSRTHQELHKELLLAHKKGKGLCSKPELQQVLERRRKEQTRKAEGAQARTPLEEELLKRQKKNTEQEGERVREEAQLMEFVRVRQNLKKIQAFHKTTNS</sequence>
<dbReference type="PANTHER" id="PTHR16768">
    <property type="entry name" value="DOWN REGULATED IN RENAL CARCINOMA 1/TU3A"/>
    <property type="match status" value="1"/>
</dbReference>
<organism evidence="3 4">
    <name type="scientific">Esox lucius</name>
    <name type="common">Northern pike</name>
    <dbReference type="NCBI Taxonomy" id="8010"/>
    <lineage>
        <taxon>Eukaryota</taxon>
        <taxon>Metazoa</taxon>
        <taxon>Chordata</taxon>
        <taxon>Craniata</taxon>
        <taxon>Vertebrata</taxon>
        <taxon>Euteleostomi</taxon>
        <taxon>Actinopterygii</taxon>
        <taxon>Neopterygii</taxon>
        <taxon>Teleostei</taxon>
        <taxon>Protacanthopterygii</taxon>
        <taxon>Esociformes</taxon>
        <taxon>Esocidae</taxon>
        <taxon>Esox</taxon>
    </lineage>
</organism>
<dbReference type="Pfam" id="PF06625">
    <property type="entry name" value="DUF1151"/>
    <property type="match status" value="1"/>
</dbReference>
<feature type="compositionally biased region" description="Basic and acidic residues" evidence="2">
    <location>
        <begin position="78"/>
        <end position="98"/>
    </location>
</feature>
<evidence type="ECO:0008006" key="5">
    <source>
        <dbReference type="Google" id="ProtNLM"/>
    </source>
</evidence>
<reference evidence="3" key="4">
    <citation type="submission" date="2025-09" db="UniProtKB">
        <authorList>
            <consortium name="Ensembl"/>
        </authorList>
    </citation>
    <scope>IDENTIFICATION</scope>
</reference>
<reference evidence="4" key="1">
    <citation type="journal article" date="2014" name="PLoS ONE">
        <title>The genome and linkage map of the northern pike (Esox lucius): conserved synteny revealed between the salmonid sister group and the Neoteleostei.</title>
        <authorList>
            <person name="Rondeau E.B."/>
            <person name="Minkley D.R."/>
            <person name="Leong J.S."/>
            <person name="Messmer A.M."/>
            <person name="Jantzen J.R."/>
            <person name="von Schalburg K.R."/>
            <person name="Lemon C."/>
            <person name="Bird N.H."/>
            <person name="Koop B.F."/>
        </authorList>
    </citation>
    <scope>NUCLEOTIDE SEQUENCE</scope>
</reference>
<dbReference type="GO" id="GO:0001725">
    <property type="term" value="C:stress fiber"/>
    <property type="evidence" value="ECO:0007669"/>
    <property type="project" value="TreeGrafter"/>
</dbReference>
<keyword evidence="4" id="KW-1185">Reference proteome</keyword>
<feature type="region of interest" description="Disordered" evidence="2">
    <location>
        <begin position="61"/>
        <end position="98"/>
    </location>
</feature>
<keyword evidence="1" id="KW-0175">Coiled coil</keyword>
<evidence type="ECO:0000256" key="1">
    <source>
        <dbReference type="ARBA" id="ARBA00023054"/>
    </source>
</evidence>
<dbReference type="GO" id="GO:0030041">
    <property type="term" value="P:actin filament polymerization"/>
    <property type="evidence" value="ECO:0007669"/>
    <property type="project" value="TreeGrafter"/>
</dbReference>
<feature type="compositionally biased region" description="Basic and acidic residues" evidence="2">
    <location>
        <begin position="61"/>
        <end position="71"/>
    </location>
</feature>
<dbReference type="InterPro" id="IPR009533">
    <property type="entry name" value="FAM107"/>
</dbReference>
<dbReference type="GO" id="GO:0032956">
    <property type="term" value="P:regulation of actin cytoskeleton organization"/>
    <property type="evidence" value="ECO:0007669"/>
    <property type="project" value="TreeGrafter"/>
</dbReference>
<dbReference type="Ensembl" id="ENSELUT00000046174.2">
    <property type="protein sequence ID" value="ENSELUP00000077570.1"/>
    <property type="gene ID" value="ENSELUG00000007412.3"/>
</dbReference>
<dbReference type="GO" id="GO:0051017">
    <property type="term" value="P:actin filament bundle assembly"/>
    <property type="evidence" value="ECO:0007669"/>
    <property type="project" value="TreeGrafter"/>
</dbReference>
<name>A0A6Q2ZJ39_ESOLU</name>
<evidence type="ECO:0000256" key="2">
    <source>
        <dbReference type="SAM" id="MobiDB-lite"/>
    </source>
</evidence>
<dbReference type="PANTHER" id="PTHR16768:SF4">
    <property type="entry name" value="PROTEIN FAM107B ISOFORM X1"/>
    <property type="match status" value="1"/>
</dbReference>
<feature type="region of interest" description="Disordered" evidence="2">
    <location>
        <begin position="1"/>
        <end position="26"/>
    </location>
</feature>
<evidence type="ECO:0000313" key="4">
    <source>
        <dbReference type="Proteomes" id="UP000265140"/>
    </source>
</evidence>
<dbReference type="GeneTree" id="ENSGT00390000011228"/>
<reference evidence="3" key="3">
    <citation type="submission" date="2025-08" db="UniProtKB">
        <authorList>
            <consortium name="Ensembl"/>
        </authorList>
    </citation>
    <scope>IDENTIFICATION</scope>
</reference>
<protein>
    <recommendedName>
        <fullName evidence="5">Family with sequence similarity 107 member A</fullName>
    </recommendedName>
</protein>
<dbReference type="GO" id="GO:0045202">
    <property type="term" value="C:synapse"/>
    <property type="evidence" value="ECO:0007669"/>
    <property type="project" value="TreeGrafter"/>
</dbReference>
<proteinExistence type="predicted"/>
<accession>A0A6Q2ZJ39</accession>
<reference evidence="3" key="2">
    <citation type="submission" date="2020-02" db="EMBL/GenBank/DDBJ databases">
        <title>Esox lucius (northern pike) genome, fEsoLuc1, primary haplotype.</title>
        <authorList>
            <person name="Myers G."/>
            <person name="Karagic N."/>
            <person name="Meyer A."/>
            <person name="Pippel M."/>
            <person name="Reichard M."/>
            <person name="Winkler S."/>
            <person name="Tracey A."/>
            <person name="Sims Y."/>
            <person name="Howe K."/>
            <person name="Rhie A."/>
            <person name="Formenti G."/>
            <person name="Durbin R."/>
            <person name="Fedrigo O."/>
            <person name="Jarvis E.D."/>
        </authorList>
    </citation>
    <scope>NUCLEOTIDE SEQUENCE [LARGE SCALE GENOMIC DNA]</scope>
</reference>
<dbReference type="Bgee" id="ENSELUG00000007412">
    <property type="expression patterns" value="Expressed in digestive tract and 6 other cell types or tissues"/>
</dbReference>
<dbReference type="GO" id="GO:0043005">
    <property type="term" value="C:neuron projection"/>
    <property type="evidence" value="ECO:0007669"/>
    <property type="project" value="TreeGrafter"/>
</dbReference>
<dbReference type="AlphaFoldDB" id="A0A6Q2ZJ39"/>
<dbReference type="Proteomes" id="UP000265140">
    <property type="component" value="Chromosome 12"/>
</dbReference>